<proteinExistence type="inferred from homology"/>
<reference evidence="5 6" key="1">
    <citation type="journal article" date="2021" name="Nat. Commun.">
        <title>Incipient diploidization of the medicinal plant Perilla within 10,000 years.</title>
        <authorList>
            <person name="Zhang Y."/>
            <person name="Shen Q."/>
            <person name="Leng L."/>
            <person name="Zhang D."/>
            <person name="Chen S."/>
            <person name="Shi Y."/>
            <person name="Ning Z."/>
            <person name="Chen S."/>
        </authorList>
    </citation>
    <scope>NUCLEOTIDE SEQUENCE [LARGE SCALE GENOMIC DNA]</scope>
    <source>
        <strain evidence="6">cv. PC099</strain>
    </source>
</reference>
<evidence type="ECO:0000256" key="4">
    <source>
        <dbReference type="SAM" id="SignalP"/>
    </source>
</evidence>
<dbReference type="GO" id="GO:0004857">
    <property type="term" value="F:enzyme inhibitor activity"/>
    <property type="evidence" value="ECO:0007669"/>
    <property type="project" value="InterPro"/>
</dbReference>
<feature type="chain" id="PRO_5042223389" evidence="4">
    <location>
        <begin position="25"/>
        <end position="201"/>
    </location>
</feature>
<organism evidence="5 6">
    <name type="scientific">Perilla frutescens var. hirtella</name>
    <name type="common">Perilla citriodora</name>
    <name type="synonym">Perilla setoyensis</name>
    <dbReference type="NCBI Taxonomy" id="608512"/>
    <lineage>
        <taxon>Eukaryota</taxon>
        <taxon>Viridiplantae</taxon>
        <taxon>Streptophyta</taxon>
        <taxon>Embryophyta</taxon>
        <taxon>Tracheophyta</taxon>
        <taxon>Spermatophyta</taxon>
        <taxon>Magnoliopsida</taxon>
        <taxon>eudicotyledons</taxon>
        <taxon>Gunneridae</taxon>
        <taxon>Pentapetalae</taxon>
        <taxon>asterids</taxon>
        <taxon>lamiids</taxon>
        <taxon>Lamiales</taxon>
        <taxon>Lamiaceae</taxon>
        <taxon>Nepetoideae</taxon>
        <taxon>Elsholtzieae</taxon>
        <taxon>Perilla</taxon>
    </lineage>
</organism>
<protein>
    <submittedName>
        <fullName evidence="5">Uncharacterized protein</fullName>
    </submittedName>
</protein>
<sequence length="201" mass="23512">MASHLQKITFIALLLTIGIPLSTGDRERSRRLKHSNDTEQHLRDLCSETKRSDECWNILKSALNKFHDNSDDQYFMASVVTDLAITKSKEIYDRVYQYYSNSNDDGLKKKYFSCSKNYYNANCNLVLARRNLEYDEYPNISDELDDVEEELKICRQNFREESFDAGRVKGQNEEFGLYVDIVRAAAGRLPKNEDPIKYFYP</sequence>
<gene>
    <name evidence="5" type="ORF">C2S53_016991</name>
</gene>
<dbReference type="InterPro" id="IPR052421">
    <property type="entry name" value="PCW_Enzyme_Inhibitor"/>
</dbReference>
<evidence type="ECO:0000256" key="1">
    <source>
        <dbReference type="ARBA" id="ARBA00022729"/>
    </source>
</evidence>
<name>A0AAD4IS41_PERFH</name>
<dbReference type="PANTHER" id="PTHR36710">
    <property type="entry name" value="PECTINESTERASE INHIBITOR-LIKE"/>
    <property type="match status" value="1"/>
</dbReference>
<keyword evidence="1 4" id="KW-0732">Signal</keyword>
<dbReference type="InterPro" id="IPR006501">
    <property type="entry name" value="Pectinesterase_inhib_dom"/>
</dbReference>
<keyword evidence="2" id="KW-1015">Disulfide bond</keyword>
<evidence type="ECO:0000313" key="5">
    <source>
        <dbReference type="EMBL" id="KAH6820327.1"/>
    </source>
</evidence>
<comment type="caution">
    <text evidence="5">The sequence shown here is derived from an EMBL/GenBank/DDBJ whole genome shotgun (WGS) entry which is preliminary data.</text>
</comment>
<accession>A0AAD4IS41</accession>
<comment type="similarity">
    <text evidence="3">Belongs to the PMEI family.</text>
</comment>
<dbReference type="Proteomes" id="UP001190926">
    <property type="component" value="Unassembled WGS sequence"/>
</dbReference>
<dbReference type="EMBL" id="SDAM02004199">
    <property type="protein sequence ID" value="KAH6820327.1"/>
    <property type="molecule type" value="Genomic_DNA"/>
</dbReference>
<dbReference type="NCBIfam" id="TIGR01614">
    <property type="entry name" value="PME_inhib"/>
    <property type="match status" value="1"/>
</dbReference>
<dbReference type="Gene3D" id="1.20.140.40">
    <property type="entry name" value="Invertase/pectin methylesterase inhibitor family protein"/>
    <property type="match status" value="1"/>
</dbReference>
<dbReference type="PANTHER" id="PTHR36710:SF8">
    <property type="entry name" value="PECTINESTERASE INHIBITOR-LIKE"/>
    <property type="match status" value="1"/>
</dbReference>
<dbReference type="InterPro" id="IPR035513">
    <property type="entry name" value="Invertase/methylesterase_inhib"/>
</dbReference>
<feature type="signal peptide" evidence="4">
    <location>
        <begin position="1"/>
        <end position="24"/>
    </location>
</feature>
<dbReference type="AlphaFoldDB" id="A0AAD4IS41"/>
<dbReference type="SUPFAM" id="SSF101148">
    <property type="entry name" value="Plant invertase/pectin methylesterase inhibitor"/>
    <property type="match status" value="1"/>
</dbReference>
<keyword evidence="6" id="KW-1185">Reference proteome</keyword>
<evidence type="ECO:0000256" key="3">
    <source>
        <dbReference type="ARBA" id="ARBA00038471"/>
    </source>
</evidence>
<evidence type="ECO:0000256" key="2">
    <source>
        <dbReference type="ARBA" id="ARBA00023157"/>
    </source>
</evidence>
<evidence type="ECO:0000313" key="6">
    <source>
        <dbReference type="Proteomes" id="UP001190926"/>
    </source>
</evidence>